<dbReference type="Proteomes" id="UP000823990">
    <property type="component" value="Unassembled WGS sequence"/>
</dbReference>
<evidence type="ECO:0000259" key="12">
    <source>
        <dbReference type="Pfam" id="PF13288"/>
    </source>
</evidence>
<evidence type="ECO:0000256" key="7">
    <source>
        <dbReference type="ARBA" id="ARBA00023229"/>
    </source>
</evidence>
<keyword evidence="7 9" id="KW-0414">Isoprene biosynthesis</keyword>
<proteinExistence type="inferred from homology"/>
<comment type="function">
    <text evidence="9">Catalyzes the NADPH-dependent rearrangement and reduction of 1-deoxy-D-xylulose-5-phosphate (DXP) to 2-C-methyl-D-erythritol 4-phosphate (MEP).</text>
</comment>
<dbReference type="NCBIfam" id="TIGR00243">
    <property type="entry name" value="Dxr"/>
    <property type="match status" value="1"/>
</dbReference>
<keyword evidence="9" id="KW-0460">Magnesium</keyword>
<feature type="binding site" evidence="9">
    <location>
        <position position="114"/>
    </location>
    <ligand>
        <name>1-deoxy-D-xylulose 5-phosphate</name>
        <dbReference type="ChEBI" id="CHEBI:57792"/>
    </ligand>
</feature>
<dbReference type="InterPro" id="IPR003821">
    <property type="entry name" value="DXP_reductoisomerase"/>
</dbReference>
<feature type="binding site" evidence="9">
    <location>
        <position position="187"/>
    </location>
    <ligand>
        <name>1-deoxy-D-xylulose 5-phosphate</name>
        <dbReference type="ChEBI" id="CHEBI:57792"/>
    </ligand>
</feature>
<evidence type="ECO:0000256" key="3">
    <source>
        <dbReference type="ARBA" id="ARBA00022723"/>
    </source>
</evidence>
<feature type="binding site" evidence="9">
    <location>
        <position position="209"/>
    </location>
    <ligand>
        <name>Mn(2+)</name>
        <dbReference type="ChEBI" id="CHEBI:29035"/>
    </ligand>
</feature>
<feature type="binding site" evidence="9">
    <location>
        <position position="141"/>
    </location>
    <ligand>
        <name>1-deoxy-D-xylulose 5-phosphate</name>
        <dbReference type="ChEBI" id="CHEBI:57792"/>
    </ligand>
</feature>
<evidence type="ECO:0000256" key="8">
    <source>
        <dbReference type="ARBA" id="ARBA00048543"/>
    </source>
</evidence>
<keyword evidence="4 9" id="KW-0521">NADP</keyword>
<dbReference type="FunFam" id="3.40.50.720:FF:000045">
    <property type="entry name" value="1-deoxy-D-xylulose 5-phosphate reductoisomerase"/>
    <property type="match status" value="1"/>
</dbReference>
<comment type="cofactor">
    <cofactor evidence="9">
        <name>Mg(2+)</name>
        <dbReference type="ChEBI" id="CHEBI:18420"/>
    </cofactor>
    <cofactor evidence="9">
        <name>Mn(2+)</name>
        <dbReference type="ChEBI" id="CHEBI:29035"/>
    </cofactor>
</comment>
<feature type="binding site" evidence="9">
    <location>
        <position position="10"/>
    </location>
    <ligand>
        <name>NADPH</name>
        <dbReference type="ChEBI" id="CHEBI:57783"/>
    </ligand>
</feature>
<comment type="caution">
    <text evidence="9">Lacks conserved residue(s) required for the propagation of feature annotation.</text>
</comment>
<comment type="caution">
    <text evidence="13">The sequence shown here is derived from an EMBL/GenBank/DDBJ whole genome shotgun (WGS) entry which is preliminary data.</text>
</comment>
<sequence length="366" mass="39308">MKTVAVFGSTGSIGVQTLNVVRRFPDEYKVVALSAGGNVSLLRKQIGEFAPLRAAASCGFDAENVRVYAGGDAALRMAEDTEADITVMAISGLAALAPLLAMINKGGRIALANKEAIVCAGDIVLSAAKKSGAEIVPVDSEHSAVFQCLAGEDMRDVRRIVLTASGGPFYNGREDLSLVTPERAVKHPTWNMGAKISVDSATMVNKGLEIIEASRLFGTKNVDYVIHPESVIHSMVEFTDNSTAALMSYPNMELAIQYALTYPRRAKNAGVRAFDFSRPLTFAAPDEERFPAPAIARRCMEEGGTAPAIFSIADEAAVELFMKKLIRFTDITGIIEEALCINEIEKVGSVAQLFELESSIKRHFGV</sequence>
<comment type="catalytic activity">
    <reaction evidence="8">
        <text>2-C-methyl-D-erythritol 4-phosphate + NADP(+) = 1-deoxy-D-xylulose 5-phosphate + NADPH + H(+)</text>
        <dbReference type="Rhea" id="RHEA:13717"/>
        <dbReference type="ChEBI" id="CHEBI:15378"/>
        <dbReference type="ChEBI" id="CHEBI:57783"/>
        <dbReference type="ChEBI" id="CHEBI:57792"/>
        <dbReference type="ChEBI" id="CHEBI:58262"/>
        <dbReference type="ChEBI" id="CHEBI:58349"/>
        <dbReference type="EC" id="1.1.1.267"/>
    </reaction>
    <physiologicalReaction direction="right-to-left" evidence="8">
        <dbReference type="Rhea" id="RHEA:13719"/>
    </physiologicalReaction>
</comment>
<evidence type="ECO:0000313" key="13">
    <source>
        <dbReference type="EMBL" id="HIW02047.1"/>
    </source>
</evidence>
<organism evidence="13 14">
    <name type="scientific">Candidatus Protoclostridium stercorigallinarum</name>
    <dbReference type="NCBI Taxonomy" id="2838741"/>
    <lineage>
        <taxon>Bacteria</taxon>
        <taxon>Bacillati</taxon>
        <taxon>Bacillota</taxon>
        <taxon>Clostridia</taxon>
        <taxon>Candidatus Protoclostridium</taxon>
    </lineage>
</organism>
<dbReference type="Pfam" id="PF02670">
    <property type="entry name" value="DXP_reductoisom"/>
    <property type="match status" value="1"/>
</dbReference>
<feature type="binding site" evidence="9">
    <location>
        <position position="209"/>
    </location>
    <ligand>
        <name>1-deoxy-D-xylulose 5-phosphate</name>
        <dbReference type="ChEBI" id="CHEBI:57792"/>
    </ligand>
</feature>
<dbReference type="GO" id="GO:0070402">
    <property type="term" value="F:NADPH binding"/>
    <property type="evidence" value="ECO:0007669"/>
    <property type="project" value="InterPro"/>
</dbReference>
<evidence type="ECO:0000259" key="11">
    <source>
        <dbReference type="Pfam" id="PF08436"/>
    </source>
</evidence>
<feature type="binding site" evidence="9">
    <location>
        <position position="193"/>
    </location>
    <ligand>
        <name>NADPH</name>
        <dbReference type="ChEBI" id="CHEBI:57783"/>
    </ligand>
</feature>
<keyword evidence="6 9" id="KW-0464">Manganese</keyword>
<dbReference type="EMBL" id="DXHS01000030">
    <property type="protein sequence ID" value="HIW02047.1"/>
    <property type="molecule type" value="Genomic_DNA"/>
</dbReference>
<feature type="binding site" evidence="9">
    <location>
        <position position="11"/>
    </location>
    <ligand>
        <name>NADPH</name>
        <dbReference type="ChEBI" id="CHEBI:57783"/>
    </ligand>
</feature>
<dbReference type="GO" id="GO:0030145">
    <property type="term" value="F:manganese ion binding"/>
    <property type="evidence" value="ECO:0007669"/>
    <property type="project" value="TreeGrafter"/>
</dbReference>
<dbReference type="Pfam" id="PF08436">
    <property type="entry name" value="DXP_redisom_C"/>
    <property type="match status" value="1"/>
</dbReference>
<dbReference type="SUPFAM" id="SSF51735">
    <property type="entry name" value="NAD(P)-binding Rossmann-fold domains"/>
    <property type="match status" value="1"/>
</dbReference>
<dbReference type="InterPro" id="IPR013512">
    <property type="entry name" value="DXP_reductoisomerase_N"/>
</dbReference>
<evidence type="ECO:0000256" key="5">
    <source>
        <dbReference type="ARBA" id="ARBA00023002"/>
    </source>
</evidence>
<keyword evidence="5 9" id="KW-0560">Oxidoreductase</keyword>
<dbReference type="SUPFAM" id="SSF55347">
    <property type="entry name" value="Glyceraldehyde-3-phosphate dehydrogenase-like, C-terminal domain"/>
    <property type="match status" value="1"/>
</dbReference>
<feature type="binding site" evidence="9">
    <location>
        <position position="140"/>
    </location>
    <ligand>
        <name>1-deoxy-D-xylulose 5-phosphate</name>
        <dbReference type="ChEBI" id="CHEBI:57792"/>
    </ligand>
</feature>
<feature type="binding site" evidence="9">
    <location>
        <position position="113"/>
    </location>
    <ligand>
        <name>NADPH</name>
        <dbReference type="ChEBI" id="CHEBI:57783"/>
    </ligand>
</feature>
<dbReference type="PANTHER" id="PTHR30525">
    <property type="entry name" value="1-DEOXY-D-XYLULOSE 5-PHOSPHATE REDUCTOISOMERASE"/>
    <property type="match status" value="1"/>
</dbReference>
<feature type="binding site" evidence="9">
    <location>
        <position position="205"/>
    </location>
    <ligand>
        <name>1-deoxy-D-xylulose 5-phosphate</name>
        <dbReference type="ChEBI" id="CHEBI:57792"/>
    </ligand>
</feature>
<feature type="binding site" evidence="9">
    <location>
        <position position="141"/>
    </location>
    <ligand>
        <name>Mn(2+)</name>
        <dbReference type="ChEBI" id="CHEBI:29035"/>
    </ligand>
</feature>
<keyword evidence="3 9" id="KW-0479">Metal-binding</keyword>
<feature type="binding site" evidence="9">
    <location>
        <position position="139"/>
    </location>
    <ligand>
        <name>Mn(2+)</name>
        <dbReference type="ChEBI" id="CHEBI:29035"/>
    </ligand>
</feature>
<feature type="binding site" evidence="9">
    <location>
        <position position="115"/>
    </location>
    <ligand>
        <name>NADPH</name>
        <dbReference type="ChEBI" id="CHEBI:57783"/>
    </ligand>
</feature>
<dbReference type="PIRSF" id="PIRSF006205">
    <property type="entry name" value="Dxp_reductismrs"/>
    <property type="match status" value="1"/>
</dbReference>
<dbReference type="EC" id="1.1.1.267" evidence="9"/>
<feature type="binding site" evidence="9">
    <location>
        <position position="12"/>
    </location>
    <ligand>
        <name>NADPH</name>
        <dbReference type="ChEBI" id="CHEBI:57783"/>
    </ligand>
</feature>
<feature type="binding site" evidence="9">
    <location>
        <position position="13"/>
    </location>
    <ligand>
        <name>NADPH</name>
        <dbReference type="ChEBI" id="CHEBI:57783"/>
    </ligand>
</feature>
<feature type="binding site" evidence="9">
    <location>
        <position position="36"/>
    </location>
    <ligand>
        <name>NADPH</name>
        <dbReference type="ChEBI" id="CHEBI:57783"/>
    </ligand>
</feature>
<dbReference type="HAMAP" id="MF_00183">
    <property type="entry name" value="DXP_reductoisom"/>
    <property type="match status" value="1"/>
</dbReference>
<dbReference type="Gene3D" id="1.10.1740.10">
    <property type="match status" value="1"/>
</dbReference>
<dbReference type="Pfam" id="PF13288">
    <property type="entry name" value="DXPR_C"/>
    <property type="match status" value="1"/>
</dbReference>
<feature type="binding site" evidence="9">
    <location>
        <position position="206"/>
    </location>
    <ligand>
        <name>1-deoxy-D-xylulose 5-phosphate</name>
        <dbReference type="ChEBI" id="CHEBI:57792"/>
    </ligand>
</feature>
<reference evidence="13" key="1">
    <citation type="journal article" date="2021" name="PeerJ">
        <title>Extensive microbial diversity within the chicken gut microbiome revealed by metagenomics and culture.</title>
        <authorList>
            <person name="Gilroy R."/>
            <person name="Ravi A."/>
            <person name="Getino M."/>
            <person name="Pursley I."/>
            <person name="Horton D.L."/>
            <person name="Alikhan N.F."/>
            <person name="Baker D."/>
            <person name="Gharbi K."/>
            <person name="Hall N."/>
            <person name="Watson M."/>
            <person name="Adriaenssens E.M."/>
            <person name="Foster-Nyarko E."/>
            <person name="Jarju S."/>
            <person name="Secka A."/>
            <person name="Antonio M."/>
            <person name="Oren A."/>
            <person name="Chaudhuri R.R."/>
            <person name="La Ragione R."/>
            <person name="Hildebrand F."/>
            <person name="Pallen M.J."/>
        </authorList>
    </citation>
    <scope>NUCLEOTIDE SEQUENCE</scope>
    <source>
        <strain evidence="13">12435</strain>
    </source>
</reference>
<evidence type="ECO:0000256" key="6">
    <source>
        <dbReference type="ARBA" id="ARBA00023211"/>
    </source>
</evidence>
<feature type="domain" description="DXP reductoisomerase C-terminal" evidence="12">
    <location>
        <begin position="247"/>
        <end position="362"/>
    </location>
</feature>
<name>A0A9D1TRC6_9FIRM</name>
<dbReference type="Gene3D" id="3.40.50.720">
    <property type="entry name" value="NAD(P)-binding Rossmann-like Domain"/>
    <property type="match status" value="1"/>
</dbReference>
<accession>A0A9D1TRC6</accession>
<dbReference type="PANTHER" id="PTHR30525:SF0">
    <property type="entry name" value="1-DEOXY-D-XYLULOSE 5-PHOSPHATE REDUCTOISOMERASE, CHLOROPLASTIC"/>
    <property type="match status" value="1"/>
</dbReference>
<feature type="binding site" evidence="9">
    <location>
        <position position="38"/>
    </location>
    <ligand>
        <name>NADPH</name>
        <dbReference type="ChEBI" id="CHEBI:57783"/>
    </ligand>
</feature>
<evidence type="ECO:0000256" key="4">
    <source>
        <dbReference type="ARBA" id="ARBA00022857"/>
    </source>
</evidence>
<dbReference type="InterPro" id="IPR026877">
    <property type="entry name" value="DXPR_C"/>
</dbReference>
<comment type="pathway">
    <text evidence="1 9">Isoprenoid biosynthesis; isopentenyl diphosphate biosynthesis via DXP pathway; isopentenyl diphosphate from 1-deoxy-D-xylulose 5-phosphate: step 1/6.</text>
</comment>
<comment type="similarity">
    <text evidence="2 9">Belongs to the DXR family.</text>
</comment>
<evidence type="ECO:0000313" key="14">
    <source>
        <dbReference type="Proteomes" id="UP000823990"/>
    </source>
</evidence>
<feature type="domain" description="1-deoxy-D-xylulose 5-phosphate reductoisomerase N-terminal" evidence="10">
    <location>
        <begin position="4"/>
        <end position="121"/>
    </location>
</feature>
<gene>
    <name evidence="9 13" type="primary">dxr</name>
    <name evidence="13" type="ORF">H9892_01765</name>
</gene>
<dbReference type="InterPro" id="IPR036291">
    <property type="entry name" value="NAD(P)-bd_dom_sf"/>
</dbReference>
<evidence type="ECO:0000256" key="1">
    <source>
        <dbReference type="ARBA" id="ARBA00005094"/>
    </source>
</evidence>
<dbReference type="GO" id="GO:0030604">
    <property type="term" value="F:1-deoxy-D-xylulose-5-phosphate reductoisomerase activity"/>
    <property type="evidence" value="ECO:0007669"/>
    <property type="project" value="UniProtKB-UniRule"/>
</dbReference>
<dbReference type="AlphaFoldDB" id="A0A9D1TRC6"/>
<dbReference type="InterPro" id="IPR036169">
    <property type="entry name" value="DXPR_C_sf"/>
</dbReference>
<dbReference type="InterPro" id="IPR013644">
    <property type="entry name" value="DXP_reductoisomerase_C"/>
</dbReference>
<feature type="binding site" evidence="9">
    <location>
        <position position="200"/>
    </location>
    <ligand>
        <name>1-deoxy-D-xylulose 5-phosphate</name>
        <dbReference type="ChEBI" id="CHEBI:57792"/>
    </ligand>
</feature>
<feature type="domain" description="1-deoxy-D-xylulose 5-phosphate reductoisomerase C-terminal" evidence="11">
    <location>
        <begin position="135"/>
        <end position="217"/>
    </location>
</feature>
<evidence type="ECO:0000259" key="10">
    <source>
        <dbReference type="Pfam" id="PF02670"/>
    </source>
</evidence>
<evidence type="ECO:0000256" key="2">
    <source>
        <dbReference type="ARBA" id="ARBA00006825"/>
    </source>
</evidence>
<protein>
    <recommendedName>
        <fullName evidence="9">1-deoxy-D-xylulose 5-phosphate reductoisomerase</fullName>
        <shortName evidence="9">DXP reductoisomerase</shortName>
        <ecNumber evidence="9">1.1.1.267</ecNumber>
    </recommendedName>
    <alternativeName>
        <fullName evidence="9">1-deoxyxylulose-5-phosphate reductoisomerase</fullName>
    </alternativeName>
    <alternativeName>
        <fullName evidence="9">2-C-methyl-D-erythritol 4-phosphate synthase</fullName>
    </alternativeName>
</protein>
<dbReference type="SUPFAM" id="SSF69055">
    <property type="entry name" value="1-deoxy-D-xylulose-5-phosphate reductoisomerase, C-terminal domain"/>
    <property type="match status" value="1"/>
</dbReference>
<evidence type="ECO:0000256" key="9">
    <source>
        <dbReference type="HAMAP-Rule" id="MF_00183"/>
    </source>
</evidence>
<dbReference type="GO" id="GO:0051484">
    <property type="term" value="P:isopentenyl diphosphate biosynthetic process, methylerythritol 4-phosphate pathway involved in terpenoid biosynthetic process"/>
    <property type="evidence" value="ECO:0007669"/>
    <property type="project" value="TreeGrafter"/>
</dbReference>
<feature type="binding site" evidence="9">
    <location>
        <position position="165"/>
    </location>
    <ligand>
        <name>1-deoxy-D-xylulose 5-phosphate</name>
        <dbReference type="ChEBI" id="CHEBI:57792"/>
    </ligand>
</feature>
<reference evidence="13" key="2">
    <citation type="submission" date="2021-04" db="EMBL/GenBank/DDBJ databases">
        <authorList>
            <person name="Gilroy R."/>
        </authorList>
    </citation>
    <scope>NUCLEOTIDE SEQUENCE</scope>
    <source>
        <strain evidence="13">12435</strain>
    </source>
</reference>